<dbReference type="Proteomes" id="UP000663814">
    <property type="component" value="Unassembled WGS sequence"/>
</dbReference>
<organism evidence="5 6">
    <name type="scientific">Rheinheimera maricola</name>
    <dbReference type="NCBI Taxonomy" id="2793282"/>
    <lineage>
        <taxon>Bacteria</taxon>
        <taxon>Pseudomonadati</taxon>
        <taxon>Pseudomonadota</taxon>
        <taxon>Gammaproteobacteria</taxon>
        <taxon>Chromatiales</taxon>
        <taxon>Chromatiaceae</taxon>
        <taxon>Rheinheimera</taxon>
    </lineage>
</organism>
<evidence type="ECO:0000256" key="1">
    <source>
        <dbReference type="ARBA" id="ARBA00022729"/>
    </source>
</evidence>
<dbReference type="Pfam" id="PF02563">
    <property type="entry name" value="Poly_export"/>
    <property type="match status" value="1"/>
</dbReference>
<evidence type="ECO:0000313" key="6">
    <source>
        <dbReference type="Proteomes" id="UP000663814"/>
    </source>
</evidence>
<dbReference type="Gene3D" id="3.30.1950.10">
    <property type="entry name" value="wza like domain"/>
    <property type="match status" value="1"/>
</dbReference>
<comment type="caution">
    <text evidence="5">The sequence shown here is derived from an EMBL/GenBank/DDBJ whole genome shotgun (WGS) entry which is preliminary data.</text>
</comment>
<dbReference type="EMBL" id="JAERPS020000001">
    <property type="protein sequence ID" value="MBZ9610300.1"/>
    <property type="molecule type" value="Genomic_DNA"/>
</dbReference>
<evidence type="ECO:0000313" key="5">
    <source>
        <dbReference type="EMBL" id="MBZ9610300.1"/>
    </source>
</evidence>
<dbReference type="PANTHER" id="PTHR33619:SF3">
    <property type="entry name" value="POLYSACCHARIDE EXPORT PROTEIN GFCE-RELATED"/>
    <property type="match status" value="1"/>
</dbReference>
<feature type="domain" description="Polysaccharide export protein N-terminal" evidence="3">
    <location>
        <begin position="163"/>
        <end position="236"/>
    </location>
</feature>
<dbReference type="InterPro" id="IPR049712">
    <property type="entry name" value="Poly_export"/>
</dbReference>
<evidence type="ECO:0000256" key="2">
    <source>
        <dbReference type="SAM" id="SignalP"/>
    </source>
</evidence>
<feature type="signal peptide" evidence="2">
    <location>
        <begin position="1"/>
        <end position="18"/>
    </location>
</feature>
<dbReference type="InterPro" id="IPR003715">
    <property type="entry name" value="Poly_export_N"/>
</dbReference>
<accession>A0ABS7X423</accession>
<keyword evidence="6" id="KW-1185">Reference proteome</keyword>
<dbReference type="RefSeq" id="WP_224673218.1">
    <property type="nucleotide sequence ID" value="NZ_JAERPS020000001.1"/>
</dbReference>
<feature type="chain" id="PRO_5046859390" evidence="2">
    <location>
        <begin position="19"/>
        <end position="634"/>
    </location>
</feature>
<evidence type="ECO:0000259" key="4">
    <source>
        <dbReference type="Pfam" id="PF10531"/>
    </source>
</evidence>
<reference evidence="5 6" key="1">
    <citation type="submission" date="2021-08" db="EMBL/GenBank/DDBJ databases">
        <title>Rheinheimera aquimaris sp. nov., isolated from seawater of the East Sea in Korea.</title>
        <authorList>
            <person name="Kim K.H."/>
            <person name="Wenting R."/>
            <person name="Kim K.R."/>
            <person name="Jeon C.O."/>
        </authorList>
    </citation>
    <scope>NUCLEOTIDE SEQUENCE [LARGE SCALE GENOMIC DNA]</scope>
    <source>
        <strain evidence="5 6">MA-13</strain>
    </source>
</reference>
<gene>
    <name evidence="5" type="ORF">I4W93_001695</name>
</gene>
<dbReference type="PANTHER" id="PTHR33619">
    <property type="entry name" value="POLYSACCHARIDE EXPORT PROTEIN GFCE-RELATED"/>
    <property type="match status" value="1"/>
</dbReference>
<keyword evidence="1 2" id="KW-0732">Signal</keyword>
<dbReference type="Pfam" id="PF10531">
    <property type="entry name" value="SLBB"/>
    <property type="match status" value="1"/>
</dbReference>
<evidence type="ECO:0000259" key="3">
    <source>
        <dbReference type="Pfam" id="PF02563"/>
    </source>
</evidence>
<feature type="domain" description="Soluble ligand binding" evidence="4">
    <location>
        <begin position="540"/>
        <end position="585"/>
    </location>
</feature>
<dbReference type="Gene3D" id="3.10.560.10">
    <property type="entry name" value="Outer membrane lipoprotein wza domain like"/>
    <property type="match status" value="2"/>
</dbReference>
<dbReference type="InterPro" id="IPR019554">
    <property type="entry name" value="Soluble_ligand-bd"/>
</dbReference>
<sequence length="634" mass="68333">MMYANISTAYAKIAAAYANLTTVAQFTAAQAPTVQSSTAKLQTVRAQPNHTAARVARPAGSLRAIAGVLGALCCLQPALAQSLADIPASQRAAAMNNSQVQQLLNDNKNSTPVLAEQGLNTSWQTGQYGPSVGTKPANSSDIMPFGAELFGGGFRGLRSDGLNPNYKVLPGDQITLRIWGSVEVDRVLPVDAQGNIFIPSVGPVQVMGTSHQQLDALVRSAVRRVYPDNVQVYTNLQGVQPVAVFVTGYVQQPGRYAGVPSDSALFFLDQAGGIDNALGSYRQIKLLRNGEVLQNLDLYQFVLAGQLAHPQFENGDTLLVEQRQQVVQVSGDVARAYQYELNNSESADVLLTRVQLKPGVTHVLHRGINATTPYSDYVRLNELSQLILANGDELVFSVDQQASQIVVQVEGNFLGQSRFVVPKHASLQQVLRNIAIDPAIADINNISLRRLSIAERQRASLLEALRRLETTYLGAPSATVEESAIRVREAELISQFVQKARQVQPTGRLVVADDISGVADIRLQDGDVITIPELSDAVLVSGEVFVPQSVVFSGRKSLEDYIAAAGGYSQHADKSRILVVRPNGEIRLADDVDIRSGDEILVLPKVSSKNLELASSISQILYQIAVATKVALDL</sequence>
<name>A0ABS7X423_9GAMM</name>
<protein>
    <submittedName>
        <fullName evidence="5">Polysaccharide biosynthesis/export family protein</fullName>
    </submittedName>
</protein>
<proteinExistence type="predicted"/>